<keyword evidence="15" id="KW-1185">Reference proteome</keyword>
<keyword evidence="4 10" id="KW-0963">Cytoplasm</keyword>
<evidence type="ECO:0000313" key="14">
    <source>
        <dbReference type="EMBL" id="CAI27327.1"/>
    </source>
</evidence>
<dbReference type="KEGG" id="eru:Erum7880"/>
<dbReference type="InterPro" id="IPR022637">
    <property type="entry name" value="DNA_polIII_beta_cen"/>
</dbReference>
<keyword evidence="5 10" id="KW-0808">Transferase</keyword>
<evidence type="ECO:0000256" key="5">
    <source>
        <dbReference type="ARBA" id="ARBA00022679"/>
    </source>
</evidence>
<dbReference type="InterPro" id="IPR001001">
    <property type="entry name" value="DNA_polIII_beta"/>
</dbReference>
<evidence type="ECO:0000256" key="2">
    <source>
        <dbReference type="ARBA" id="ARBA00010752"/>
    </source>
</evidence>
<dbReference type="GO" id="GO:0003677">
    <property type="term" value="F:DNA binding"/>
    <property type="evidence" value="ECO:0007669"/>
    <property type="project" value="UniProtKB-UniRule"/>
</dbReference>
<evidence type="ECO:0000256" key="4">
    <source>
        <dbReference type="ARBA" id="ARBA00022490"/>
    </source>
</evidence>
<dbReference type="PANTHER" id="PTHR30478">
    <property type="entry name" value="DNA POLYMERASE III SUBUNIT BETA"/>
    <property type="match status" value="1"/>
</dbReference>
<dbReference type="InterPro" id="IPR022634">
    <property type="entry name" value="DNA_polIII_beta_N"/>
</dbReference>
<evidence type="ECO:0000256" key="9">
    <source>
        <dbReference type="ARBA" id="ARBA00023125"/>
    </source>
</evidence>
<evidence type="ECO:0000259" key="13">
    <source>
        <dbReference type="Pfam" id="PF02768"/>
    </source>
</evidence>
<evidence type="ECO:0000256" key="8">
    <source>
        <dbReference type="ARBA" id="ARBA00022932"/>
    </source>
</evidence>
<dbReference type="GO" id="GO:0005737">
    <property type="term" value="C:cytoplasm"/>
    <property type="evidence" value="ECO:0007669"/>
    <property type="project" value="UniProtKB-SubCell"/>
</dbReference>
<sequence>MTSNSTLNFCVGKDKLLQALSYINSIVEKRHSIVVLSCVRIEAQDKKISLTSTDLDISIVASISANVLVDGVIVVSAQLLYDIVRKLPNDFEIKFTIGKDGRLTIECSRTEFSLPIVDIEKFPVIEHNELQDKFTLQVSELVNLFGKTKFAISAEESRFNLNGVYVHTSNGALCCAATDGHRLSLAKLSKVEDIVSDFGIIVPKKTVNEILKIISHGNSSDPISISLSNRKICFEYKEYILISKVIDGIFPDYNSIIPKSHDKNVLIDSEVLSNAIDRVSVVVFDKVKVIKLKFTDNKLILSAASSDQGDAREELEIDTYSTSEITIGLNARYLMEALYCIKGKCHLSFYDANTAILIQEQDNDDAMYIIMPMRI</sequence>
<dbReference type="Pfam" id="PF02767">
    <property type="entry name" value="DNA_pol3_beta_2"/>
    <property type="match status" value="1"/>
</dbReference>
<dbReference type="AlphaFoldDB" id="A0A0H3M059"/>
<evidence type="ECO:0000259" key="11">
    <source>
        <dbReference type="Pfam" id="PF00712"/>
    </source>
</evidence>
<dbReference type="PIRSF" id="PIRSF000804">
    <property type="entry name" value="DNA_pol_III_b"/>
    <property type="match status" value="1"/>
</dbReference>
<keyword evidence="9" id="KW-0238">DNA-binding</keyword>
<protein>
    <recommendedName>
        <fullName evidence="3 10">Beta sliding clamp</fullName>
    </recommendedName>
</protein>
<dbReference type="HOGENOM" id="CLU_038149_4_2_5"/>
<dbReference type="Pfam" id="PF02768">
    <property type="entry name" value="DNA_pol3_beta_3"/>
    <property type="match status" value="1"/>
</dbReference>
<organism evidence="14 15">
    <name type="scientific">Ehrlichia ruminantium (strain Welgevonden)</name>
    <dbReference type="NCBI Taxonomy" id="254945"/>
    <lineage>
        <taxon>Bacteria</taxon>
        <taxon>Pseudomonadati</taxon>
        <taxon>Pseudomonadota</taxon>
        <taxon>Alphaproteobacteria</taxon>
        <taxon>Rickettsiales</taxon>
        <taxon>Anaplasmataceae</taxon>
        <taxon>Ehrlichia</taxon>
    </lineage>
</organism>
<comment type="function">
    <text evidence="10">Confers DNA tethering and processivity to DNA polymerases and other proteins. Acts as a clamp, forming a ring around DNA (a reaction catalyzed by the clamp-loading complex) which diffuses in an ATP-independent manner freely and bidirectionally along dsDNA. Initially characterized for its ability to contact the catalytic subunit of DNA polymerase III (Pol III), a complex, multichain enzyme responsible for most of the replicative synthesis in bacteria; Pol III exhibits 3'-5' exonuclease proofreading activity. The beta chain is required for initiation of replication as well as for processivity of DNA replication.</text>
</comment>
<dbReference type="EMBL" id="CR925678">
    <property type="protein sequence ID" value="CAI27327.1"/>
    <property type="molecule type" value="Genomic_DNA"/>
</dbReference>
<feature type="domain" description="DNA polymerase III beta sliding clamp N-terminal" evidence="11">
    <location>
        <begin position="7"/>
        <end position="125"/>
    </location>
</feature>
<dbReference type="Gene3D" id="3.10.150.10">
    <property type="entry name" value="DNA Polymerase III, subunit A, domain 2"/>
    <property type="match status" value="1"/>
</dbReference>
<evidence type="ECO:0000256" key="7">
    <source>
        <dbReference type="ARBA" id="ARBA00022705"/>
    </source>
</evidence>
<feature type="domain" description="DNA polymerase III beta sliding clamp central" evidence="12">
    <location>
        <begin position="136"/>
        <end position="252"/>
    </location>
</feature>
<dbReference type="GO" id="GO:0006271">
    <property type="term" value="P:DNA strand elongation involved in DNA replication"/>
    <property type="evidence" value="ECO:0007669"/>
    <property type="project" value="TreeGrafter"/>
</dbReference>
<proteinExistence type="inferred from homology"/>
<accession>A0A0H3M059</accession>
<dbReference type="Proteomes" id="UP000001021">
    <property type="component" value="Chromosome"/>
</dbReference>
<evidence type="ECO:0000256" key="10">
    <source>
        <dbReference type="PIRNR" id="PIRNR000804"/>
    </source>
</evidence>
<evidence type="ECO:0000256" key="3">
    <source>
        <dbReference type="ARBA" id="ARBA00021035"/>
    </source>
</evidence>
<dbReference type="Gene3D" id="3.70.10.10">
    <property type="match status" value="1"/>
</dbReference>
<evidence type="ECO:0000256" key="6">
    <source>
        <dbReference type="ARBA" id="ARBA00022695"/>
    </source>
</evidence>
<dbReference type="CDD" id="cd00140">
    <property type="entry name" value="beta_clamp"/>
    <property type="match status" value="1"/>
</dbReference>
<keyword evidence="6 10" id="KW-0548">Nucleotidyltransferase</keyword>
<gene>
    <name evidence="14" type="primary">dnaN</name>
    <name evidence="14" type="ordered locus">ERWE_CDS_08330</name>
</gene>
<dbReference type="RefSeq" id="WP_011155467.1">
    <property type="nucleotide sequence ID" value="NC_005295.2"/>
</dbReference>
<feature type="domain" description="DNA polymerase III beta sliding clamp C-terminal" evidence="13">
    <location>
        <begin position="255"/>
        <end position="374"/>
    </location>
</feature>
<keyword evidence="8 10" id="KW-0239">DNA-directed DNA polymerase</keyword>
<dbReference type="PANTHER" id="PTHR30478:SF0">
    <property type="entry name" value="BETA SLIDING CLAMP"/>
    <property type="match status" value="1"/>
</dbReference>
<dbReference type="Pfam" id="PF00712">
    <property type="entry name" value="DNA_pol3_beta"/>
    <property type="match status" value="1"/>
</dbReference>
<evidence type="ECO:0000313" key="15">
    <source>
        <dbReference type="Proteomes" id="UP000001021"/>
    </source>
</evidence>
<evidence type="ECO:0000256" key="1">
    <source>
        <dbReference type="ARBA" id="ARBA00004496"/>
    </source>
</evidence>
<dbReference type="GO" id="GO:0003887">
    <property type="term" value="F:DNA-directed DNA polymerase activity"/>
    <property type="evidence" value="ECO:0007669"/>
    <property type="project" value="UniProtKB-UniRule"/>
</dbReference>
<dbReference type="InterPro" id="IPR046938">
    <property type="entry name" value="DNA_clamp_sf"/>
</dbReference>
<comment type="subunit">
    <text evidence="10">Forms a ring-shaped head-to-tail homodimer around DNA.</text>
</comment>
<dbReference type="eggNOG" id="COG0592">
    <property type="taxonomic scope" value="Bacteria"/>
</dbReference>
<evidence type="ECO:0000259" key="12">
    <source>
        <dbReference type="Pfam" id="PF02767"/>
    </source>
</evidence>
<dbReference type="GO" id="GO:0008408">
    <property type="term" value="F:3'-5' exonuclease activity"/>
    <property type="evidence" value="ECO:0007669"/>
    <property type="project" value="InterPro"/>
</dbReference>
<keyword evidence="7 10" id="KW-0235">DNA replication</keyword>
<name>A0A0H3M059_EHRRW</name>
<dbReference type="SMART" id="SM00480">
    <property type="entry name" value="POL3Bc"/>
    <property type="match status" value="1"/>
</dbReference>
<reference evidence="14 15" key="1">
    <citation type="journal article" date="2006" name="J. Bacteriol.">
        <title>Comparative genomic analysis of three strains of Ehrlichia ruminantium reveals an active process of genome size plasticity.</title>
        <authorList>
            <person name="Frutos R."/>
            <person name="Viari A."/>
            <person name="Ferraz C."/>
            <person name="Morgat A."/>
            <person name="Eychenie S."/>
            <person name="Kandassami Y."/>
            <person name="Chantal I."/>
            <person name="Bensaid A."/>
            <person name="Coissac E."/>
            <person name="Vachiery N."/>
            <person name="Demaille J."/>
            <person name="Martinez D."/>
        </authorList>
    </citation>
    <scope>NUCLEOTIDE SEQUENCE [LARGE SCALE GENOMIC DNA]</scope>
    <source>
        <strain evidence="14 15">Welgevonden</strain>
    </source>
</reference>
<comment type="similarity">
    <text evidence="2 10">Belongs to the beta sliding clamp family.</text>
</comment>
<dbReference type="GO" id="GO:0009360">
    <property type="term" value="C:DNA polymerase III complex"/>
    <property type="evidence" value="ECO:0007669"/>
    <property type="project" value="InterPro"/>
</dbReference>
<dbReference type="SUPFAM" id="SSF55979">
    <property type="entry name" value="DNA clamp"/>
    <property type="match status" value="3"/>
</dbReference>
<comment type="subcellular location">
    <subcellularLocation>
        <location evidence="1 10">Cytoplasm</location>
    </subcellularLocation>
</comment>
<dbReference type="GeneID" id="33057859"/>
<dbReference type="NCBIfam" id="TIGR00663">
    <property type="entry name" value="dnan"/>
    <property type="match status" value="1"/>
</dbReference>
<dbReference type="InterPro" id="IPR022635">
    <property type="entry name" value="DNA_polIII_beta_C"/>
</dbReference>
<dbReference type="KEGG" id="erw:ERWE_CDS_08330"/>